<evidence type="ECO:0000256" key="3">
    <source>
        <dbReference type="ARBA" id="ARBA00022837"/>
    </source>
</evidence>
<dbReference type="CDD" id="cd00051">
    <property type="entry name" value="EFh"/>
    <property type="match status" value="2"/>
</dbReference>
<dbReference type="FunFam" id="1.10.238.10:FF:000037">
    <property type="entry name" value="calcium-binding protein 1 isoform X2"/>
    <property type="match status" value="1"/>
</dbReference>
<dbReference type="PANTHER" id="PTHR45917:SF3">
    <property type="entry name" value="CALCIUM-BINDING PROTEIN 5"/>
    <property type="match status" value="1"/>
</dbReference>
<dbReference type="AlphaFoldDB" id="A6KSM6"/>
<evidence type="ECO:0000256" key="1">
    <source>
        <dbReference type="ARBA" id="ARBA00022723"/>
    </source>
</evidence>
<evidence type="ECO:0000313" key="5">
    <source>
        <dbReference type="EMBL" id="EDL83758.1"/>
    </source>
</evidence>
<dbReference type="Pfam" id="PF13499">
    <property type="entry name" value="EF-hand_7"/>
    <property type="match status" value="2"/>
</dbReference>
<proteinExistence type="predicted"/>
<protein>
    <submittedName>
        <fullName evidence="5">Calcium binding protein 5 (Predicted), isoform CRA_a</fullName>
    </submittedName>
</protein>
<accession>A6KSM6</accession>
<organism evidence="5 6">
    <name type="scientific">Rattus norvegicus</name>
    <name type="common">Rat</name>
    <dbReference type="NCBI Taxonomy" id="10116"/>
    <lineage>
        <taxon>Eukaryota</taxon>
        <taxon>Metazoa</taxon>
        <taxon>Chordata</taxon>
        <taxon>Craniata</taxon>
        <taxon>Vertebrata</taxon>
        <taxon>Euteleostomi</taxon>
        <taxon>Mammalia</taxon>
        <taxon>Eutheria</taxon>
        <taxon>Euarchontoglires</taxon>
        <taxon>Glires</taxon>
        <taxon>Rodentia</taxon>
        <taxon>Myomorpha</taxon>
        <taxon>Muroidea</taxon>
        <taxon>Muridae</taxon>
        <taxon>Murinae</taxon>
        <taxon>Rattus</taxon>
    </lineage>
</organism>
<dbReference type="Proteomes" id="UP000234681">
    <property type="component" value="Chromosome 1"/>
</dbReference>
<sequence length="309" mass="35100">MQFPMGPACIFLRKGIAEKQRERPLGQDEIDELREAFLEFDKDRDGFISYKDLGNLMRTMGYMPTEMELTELGQQIRMNLGGRVDFEDFVELMTPKLLAETAGMIGVQEMRDAFKEFDANGDGEITLAELQQAMQRLLGEKLTPREIAEVVQEADINGDGTVDFEGNTLGRNLGFYTSRFSMWFFKSTTLHYFPSFHLKVCSNFMYVALLKQLIAHSLAFAQLAFSCGSEPFIQGMVLPTLDWGLLYQLVIKQCSTDVPTGQFDSDSSSTEVYSFQTNPGCVKLIIAIDLYYVGSYLRETYIGYIKFKL</sequence>
<dbReference type="InterPro" id="IPR043582">
    <property type="entry name" value="CaBP1/2/4/5"/>
</dbReference>
<dbReference type="PANTHER" id="PTHR45917">
    <property type="entry name" value="CALCIUM-BINDING PROTEIN 1-RELATED"/>
    <property type="match status" value="1"/>
</dbReference>
<dbReference type="EMBL" id="CH474105">
    <property type="protein sequence ID" value="EDL83758.1"/>
    <property type="molecule type" value="Genomic_DNA"/>
</dbReference>
<keyword evidence="1" id="KW-0479">Metal-binding</keyword>
<reference evidence="6" key="1">
    <citation type="submission" date="2005-09" db="EMBL/GenBank/DDBJ databases">
        <authorList>
            <person name="Mural R.J."/>
            <person name="Li P.W."/>
            <person name="Adams M.D."/>
            <person name="Amanatides P.G."/>
            <person name="Baden-Tillson H."/>
            <person name="Barnstead M."/>
            <person name="Chin S.H."/>
            <person name="Dew I."/>
            <person name="Evans C.A."/>
            <person name="Ferriera S."/>
            <person name="Flanigan M."/>
            <person name="Fosler C."/>
            <person name="Glodek A."/>
            <person name="Gu Z."/>
            <person name="Holt R.A."/>
            <person name="Jennings D."/>
            <person name="Kraft C.L."/>
            <person name="Lu F."/>
            <person name="Nguyen T."/>
            <person name="Nusskern D.R."/>
            <person name="Pfannkoch C.M."/>
            <person name="Sitter C."/>
            <person name="Sutton G.G."/>
            <person name="Venter J.C."/>
            <person name="Wang Z."/>
            <person name="Woodage T."/>
            <person name="Zheng X.H."/>
            <person name="Zhong F."/>
        </authorList>
    </citation>
    <scope>NUCLEOTIDE SEQUENCE [LARGE SCALE GENOMIC DNA]</scope>
    <source>
        <strain>BN</strain>
        <strain evidence="6">Sprague-Dawley</strain>
    </source>
</reference>
<evidence type="ECO:0000313" key="6">
    <source>
        <dbReference type="Proteomes" id="UP000234681"/>
    </source>
</evidence>
<dbReference type="PROSITE" id="PS50222">
    <property type="entry name" value="EF_HAND_2"/>
    <property type="match status" value="2"/>
</dbReference>
<keyword evidence="2" id="KW-0677">Repeat</keyword>
<gene>
    <name evidence="5" type="primary">Cabp5_predicted</name>
    <name evidence="5" type="ORF">rCG_37642</name>
</gene>
<feature type="domain" description="EF-hand" evidence="4">
    <location>
        <begin position="28"/>
        <end position="63"/>
    </location>
</feature>
<dbReference type="Gene3D" id="1.10.238.10">
    <property type="entry name" value="EF-hand"/>
    <property type="match status" value="2"/>
</dbReference>
<dbReference type="SMART" id="SM00054">
    <property type="entry name" value="EFh"/>
    <property type="match status" value="3"/>
</dbReference>
<dbReference type="PROSITE" id="PS00018">
    <property type="entry name" value="EF_HAND_1"/>
    <property type="match status" value="2"/>
</dbReference>
<dbReference type="InterPro" id="IPR011992">
    <property type="entry name" value="EF-hand-dom_pair"/>
</dbReference>
<dbReference type="FunFam" id="1.10.238.10:FF:000069">
    <property type="entry name" value="calcium-binding protein 1 isoform X1"/>
    <property type="match status" value="1"/>
</dbReference>
<dbReference type="InterPro" id="IPR002048">
    <property type="entry name" value="EF_hand_dom"/>
</dbReference>
<keyword evidence="3" id="KW-0106">Calcium</keyword>
<dbReference type="GO" id="GO:0005509">
    <property type="term" value="F:calcium ion binding"/>
    <property type="evidence" value="ECO:0007669"/>
    <property type="project" value="InterPro"/>
</dbReference>
<evidence type="ECO:0000256" key="2">
    <source>
        <dbReference type="ARBA" id="ARBA00022737"/>
    </source>
</evidence>
<dbReference type="SUPFAM" id="SSF47473">
    <property type="entry name" value="EF-hand"/>
    <property type="match status" value="1"/>
</dbReference>
<feature type="domain" description="EF-hand" evidence="4">
    <location>
        <begin position="105"/>
        <end position="140"/>
    </location>
</feature>
<evidence type="ECO:0000259" key="4">
    <source>
        <dbReference type="PROSITE" id="PS50222"/>
    </source>
</evidence>
<dbReference type="InterPro" id="IPR018247">
    <property type="entry name" value="EF_Hand_1_Ca_BS"/>
</dbReference>
<name>A6KSM6_RAT</name>